<evidence type="ECO:0000256" key="2">
    <source>
        <dbReference type="ARBA" id="ARBA00023052"/>
    </source>
</evidence>
<dbReference type="Gene3D" id="3.40.50.1220">
    <property type="entry name" value="TPP-binding domain"/>
    <property type="match status" value="1"/>
</dbReference>
<dbReference type="Pfam" id="PF00205">
    <property type="entry name" value="TPP_enzyme_M"/>
    <property type="match status" value="1"/>
</dbReference>
<accession>A0ABU1X4G6</accession>
<feature type="compositionally biased region" description="Polar residues" evidence="4">
    <location>
        <begin position="1"/>
        <end position="12"/>
    </location>
</feature>
<proteinExistence type="inferred from homology"/>
<feature type="region of interest" description="Disordered" evidence="4">
    <location>
        <begin position="1"/>
        <end position="35"/>
    </location>
</feature>
<keyword evidence="2 3" id="KW-0786">Thiamine pyrophosphate</keyword>
<dbReference type="InterPro" id="IPR045229">
    <property type="entry name" value="TPP_enz"/>
</dbReference>
<evidence type="ECO:0000256" key="4">
    <source>
        <dbReference type="SAM" id="MobiDB-lite"/>
    </source>
</evidence>
<dbReference type="InterPro" id="IPR012001">
    <property type="entry name" value="Thiamin_PyroP_enz_TPP-bd_dom"/>
</dbReference>
<reference evidence="8 9" key="1">
    <citation type="submission" date="2023-07" db="EMBL/GenBank/DDBJ databases">
        <title>Sorghum-associated microbial communities from plants grown in Nebraska, USA.</title>
        <authorList>
            <person name="Schachtman D."/>
        </authorList>
    </citation>
    <scope>NUCLEOTIDE SEQUENCE [LARGE SCALE GENOMIC DNA]</scope>
    <source>
        <strain evidence="8 9">4256</strain>
    </source>
</reference>
<dbReference type="InterPro" id="IPR029035">
    <property type="entry name" value="DHS-like_NAD/FAD-binding_dom"/>
</dbReference>
<dbReference type="CDD" id="cd07035">
    <property type="entry name" value="TPP_PYR_POX_like"/>
    <property type="match status" value="1"/>
</dbReference>
<dbReference type="InterPro" id="IPR011766">
    <property type="entry name" value="TPP_enzyme_TPP-bd"/>
</dbReference>
<dbReference type="InterPro" id="IPR012000">
    <property type="entry name" value="Thiamin_PyroP_enz_cen_dom"/>
</dbReference>
<dbReference type="PANTHER" id="PTHR18968">
    <property type="entry name" value="THIAMINE PYROPHOSPHATE ENZYMES"/>
    <property type="match status" value="1"/>
</dbReference>
<evidence type="ECO:0000313" key="9">
    <source>
        <dbReference type="Proteomes" id="UP001267638"/>
    </source>
</evidence>
<dbReference type="RefSeq" id="WP_310226834.1">
    <property type="nucleotide sequence ID" value="NZ_JAVDWV010000016.1"/>
</dbReference>
<dbReference type="SUPFAM" id="SSF52467">
    <property type="entry name" value="DHS-like NAD/FAD-binding domain"/>
    <property type="match status" value="1"/>
</dbReference>
<keyword evidence="9" id="KW-1185">Reference proteome</keyword>
<feature type="domain" description="Thiamine pyrophosphate enzyme N-terminal TPP-binding" evidence="7">
    <location>
        <begin position="38"/>
        <end position="143"/>
    </location>
</feature>
<dbReference type="EMBL" id="JAVDWV010000016">
    <property type="protein sequence ID" value="MDR7156490.1"/>
    <property type="molecule type" value="Genomic_DNA"/>
</dbReference>
<dbReference type="Pfam" id="PF02776">
    <property type="entry name" value="TPP_enzyme_N"/>
    <property type="match status" value="1"/>
</dbReference>
<evidence type="ECO:0000259" key="6">
    <source>
        <dbReference type="Pfam" id="PF02775"/>
    </source>
</evidence>
<dbReference type="Gene3D" id="3.40.50.970">
    <property type="match status" value="2"/>
</dbReference>
<feature type="domain" description="Thiamine pyrophosphate enzyme TPP-binding" evidence="6">
    <location>
        <begin position="425"/>
        <end position="569"/>
    </location>
</feature>
<feature type="domain" description="Thiamine pyrophosphate enzyme central" evidence="5">
    <location>
        <begin position="221"/>
        <end position="353"/>
    </location>
</feature>
<dbReference type="SUPFAM" id="SSF52518">
    <property type="entry name" value="Thiamin diphosphate-binding fold (THDP-binding)"/>
    <property type="match status" value="2"/>
</dbReference>
<evidence type="ECO:0000256" key="3">
    <source>
        <dbReference type="RuleBase" id="RU362132"/>
    </source>
</evidence>
<dbReference type="InterPro" id="IPR029061">
    <property type="entry name" value="THDP-binding"/>
</dbReference>
<dbReference type="Pfam" id="PF02775">
    <property type="entry name" value="TPP_enzyme_C"/>
    <property type="match status" value="1"/>
</dbReference>
<comment type="similarity">
    <text evidence="1 3">Belongs to the TPP enzyme family.</text>
</comment>
<evidence type="ECO:0000259" key="5">
    <source>
        <dbReference type="Pfam" id="PF00205"/>
    </source>
</evidence>
<evidence type="ECO:0000259" key="7">
    <source>
        <dbReference type="Pfam" id="PF02776"/>
    </source>
</evidence>
<evidence type="ECO:0000313" key="8">
    <source>
        <dbReference type="EMBL" id="MDR7156490.1"/>
    </source>
</evidence>
<comment type="caution">
    <text evidence="8">The sequence shown here is derived from an EMBL/GenBank/DDBJ whole genome shotgun (WGS) entry which is preliminary data.</text>
</comment>
<name>A0ABU1X4G6_SPHXE</name>
<dbReference type="Proteomes" id="UP001267638">
    <property type="component" value="Unassembled WGS sequence"/>
</dbReference>
<protein>
    <submittedName>
        <fullName evidence="8">Thiamine pyrophosphate-dependent acetolactate synthase large subunit-like protein</fullName>
    </submittedName>
</protein>
<organism evidence="8 9">
    <name type="scientific">Sphingobium xenophagum</name>
    <dbReference type="NCBI Taxonomy" id="121428"/>
    <lineage>
        <taxon>Bacteria</taxon>
        <taxon>Pseudomonadati</taxon>
        <taxon>Pseudomonadota</taxon>
        <taxon>Alphaproteobacteria</taxon>
        <taxon>Sphingomonadales</taxon>
        <taxon>Sphingomonadaceae</taxon>
        <taxon>Sphingobium</taxon>
    </lineage>
</organism>
<sequence length="576" mass="60882">MPLSATAWSNIAGTDPLPGRNKKQKDRKAMLETDSPRRGAEEVVRFLSDHGHRHIFGLPGSSMVSILYELQGSTIEYVPAIHESVAVAMADGYARVAGSSITMLYLLHGVANGLANLYNAWRDESPVTVIASQQASHLRTPGWTIGEGDVVNLVRPYTRMAHELSAGAPVRRWMEAARRASTGPQPGPVLLSMPEDVLQDKAAAVPGRTSKHPRPVAPDMTRIADALAGASRPLIVVGGQLRRFGGSAAVERIAEKYEIAVAYESGFNDRLGVAPGHSHTIGNVGAHAMAAEKKADVVVMIGARSLNEAHPRSGWFDAANFVAQINNDPAKLEETVTADFSLAHDPGSAAEALEAALAERPVTPALLEARARYVEEIKLAPLFPAQQAIHSPYGPAVEALQGALDRGWLVDESVMGSVAFMHGLQSKDGSRYVSTTGAALGWGTGAAAGVALASGDPVTLVIGDGSLRFGALGLWSIRERNLPITIVVLDNGGYGSTRYYERAFLANLGEEAPFAKPSYNGSDFRATGSTVGGIIEGFGIACRKLGPADDPKSAVEAAWEQSHEGPNAIVIPMGFS</sequence>
<gene>
    <name evidence="8" type="ORF">J2W40_003334</name>
</gene>
<dbReference type="PANTHER" id="PTHR18968:SF13">
    <property type="entry name" value="ACETOLACTATE SYNTHASE CATALYTIC SUBUNIT, MITOCHONDRIAL"/>
    <property type="match status" value="1"/>
</dbReference>
<evidence type="ECO:0000256" key="1">
    <source>
        <dbReference type="ARBA" id="ARBA00007812"/>
    </source>
</evidence>